<sequence length="244" mass="27372">MEVTTLFTSTTLFTLSLLLVSFTTKGESANPNGILPPAVVDVSGNELRKGEYYHLIAWPSKPLPIGVVSSISPLVNRNGTCWVQHKIERFVIDPQPTPSIPVKFSPILPDEDEFIRESTFLNIQFPDAAVSHVCGDSLWKVINRPDQVFGQQFVVVGDNSGFTRPGWFKIERYSEQPLREYKLLWCPVYVLDQSVRSSDDCQTIGIFADSDGIERLSLADTSVPFAFRASAEPQSDQHLKNEYF</sequence>
<dbReference type="Proteomes" id="UP000030645">
    <property type="component" value="Unassembled WGS sequence"/>
</dbReference>
<dbReference type="SMART" id="SM00452">
    <property type="entry name" value="STI"/>
    <property type="match status" value="1"/>
</dbReference>
<dbReference type="Pfam" id="PF00197">
    <property type="entry name" value="Kunitz_legume"/>
    <property type="match status" value="1"/>
</dbReference>
<accession>W9QVU1</accession>
<dbReference type="PANTHER" id="PTHR33107:SF5">
    <property type="entry name" value="KUNITZ TRYPSIN INHIBITOR 5"/>
    <property type="match status" value="1"/>
</dbReference>
<dbReference type="GO" id="GO:0004866">
    <property type="term" value="F:endopeptidase inhibitor activity"/>
    <property type="evidence" value="ECO:0007669"/>
    <property type="project" value="InterPro"/>
</dbReference>
<keyword evidence="3" id="KW-1185">Reference proteome</keyword>
<dbReference type="Gene3D" id="2.80.10.50">
    <property type="match status" value="1"/>
</dbReference>
<dbReference type="SUPFAM" id="SSF50386">
    <property type="entry name" value="STI-like"/>
    <property type="match status" value="1"/>
</dbReference>
<dbReference type="PANTHER" id="PTHR33107">
    <property type="entry name" value="KUNITZ TRYPSIN INHIBITOR 2"/>
    <property type="match status" value="1"/>
</dbReference>
<dbReference type="EMBL" id="KE343861">
    <property type="protein sequence ID" value="EXB44386.1"/>
    <property type="molecule type" value="Genomic_DNA"/>
</dbReference>
<proteinExistence type="predicted"/>
<gene>
    <name evidence="2" type="ORF">L484_020198</name>
</gene>
<evidence type="ECO:0000313" key="2">
    <source>
        <dbReference type="EMBL" id="EXB44386.1"/>
    </source>
</evidence>
<feature type="signal peptide" evidence="1">
    <location>
        <begin position="1"/>
        <end position="28"/>
    </location>
</feature>
<keyword evidence="1" id="KW-0732">Signal</keyword>
<dbReference type="CDD" id="cd23380">
    <property type="entry name" value="beta-trefoil_STI_GWIN3"/>
    <property type="match status" value="1"/>
</dbReference>
<organism evidence="2 3">
    <name type="scientific">Morus notabilis</name>
    <dbReference type="NCBI Taxonomy" id="981085"/>
    <lineage>
        <taxon>Eukaryota</taxon>
        <taxon>Viridiplantae</taxon>
        <taxon>Streptophyta</taxon>
        <taxon>Embryophyta</taxon>
        <taxon>Tracheophyta</taxon>
        <taxon>Spermatophyta</taxon>
        <taxon>Magnoliopsida</taxon>
        <taxon>eudicotyledons</taxon>
        <taxon>Gunneridae</taxon>
        <taxon>Pentapetalae</taxon>
        <taxon>rosids</taxon>
        <taxon>fabids</taxon>
        <taxon>Rosales</taxon>
        <taxon>Moraceae</taxon>
        <taxon>Moreae</taxon>
        <taxon>Morus</taxon>
    </lineage>
</organism>
<protein>
    <recommendedName>
        <fullName evidence="4">Kunitz-type serine protease inhibitor</fullName>
    </recommendedName>
</protein>
<dbReference type="InterPro" id="IPR002160">
    <property type="entry name" value="Prot_inh_Kunz-lg"/>
</dbReference>
<reference evidence="3" key="1">
    <citation type="submission" date="2013-01" db="EMBL/GenBank/DDBJ databases">
        <title>Draft Genome Sequence of a Mulberry Tree, Morus notabilis C.K. Schneid.</title>
        <authorList>
            <person name="He N."/>
            <person name="Zhao S."/>
        </authorList>
    </citation>
    <scope>NUCLEOTIDE SEQUENCE</scope>
</reference>
<dbReference type="AlphaFoldDB" id="W9QVU1"/>
<dbReference type="STRING" id="981085.W9QVU1"/>
<dbReference type="KEGG" id="mnt:21403106"/>
<evidence type="ECO:0000313" key="3">
    <source>
        <dbReference type="Proteomes" id="UP000030645"/>
    </source>
</evidence>
<feature type="chain" id="PRO_5004927874" description="Kunitz-type serine protease inhibitor" evidence="1">
    <location>
        <begin position="29"/>
        <end position="244"/>
    </location>
</feature>
<name>W9QVU1_9ROSA</name>
<dbReference type="InterPro" id="IPR011065">
    <property type="entry name" value="Kunitz_inhibitor_STI-like_sf"/>
</dbReference>
<evidence type="ECO:0008006" key="4">
    <source>
        <dbReference type="Google" id="ProtNLM"/>
    </source>
</evidence>
<evidence type="ECO:0000256" key="1">
    <source>
        <dbReference type="SAM" id="SignalP"/>
    </source>
</evidence>